<gene>
    <name evidence="6" type="ORF">ABIE21_002969</name>
</gene>
<dbReference type="NCBIfam" id="NF002003">
    <property type="entry name" value="PRK00802.1-3"/>
    <property type="match status" value="1"/>
</dbReference>
<evidence type="ECO:0000256" key="1">
    <source>
        <dbReference type="ARBA" id="ARBA00009232"/>
    </source>
</evidence>
<dbReference type="Pfam" id="PF02245">
    <property type="entry name" value="Pur_DNA_glyco"/>
    <property type="match status" value="1"/>
</dbReference>
<dbReference type="PANTHER" id="PTHR10429">
    <property type="entry name" value="DNA-3-METHYLADENINE GLYCOSYLASE"/>
    <property type="match status" value="1"/>
</dbReference>
<keyword evidence="4 5" id="KW-0234">DNA repair</keyword>
<comment type="caution">
    <text evidence="6">The sequence shown here is derived from an EMBL/GenBank/DDBJ whole genome shotgun (WGS) entry which is preliminary data.</text>
</comment>
<dbReference type="Gene3D" id="3.10.300.10">
    <property type="entry name" value="Methylpurine-DNA glycosylase (MPG)"/>
    <property type="match status" value="1"/>
</dbReference>
<dbReference type="Proteomes" id="UP001549257">
    <property type="component" value="Unassembled WGS sequence"/>
</dbReference>
<sequence length="230" mass="24684">MHALTGFAETDRSFFARDALEVAPQLPGCVLERTDAHGTVAIRITEVEAYAGERDPGSHSYRGKTARNATMFGEPGHVYVYFTYGLHHAVNLVAGLAGQPYGCLVRAGRVVVGEPLARSRREHGPGVNARRVAPLRDLDLARGPGNVARAFGVTRADDGDDLFGGAWRFLIPDAPTGLAPATGPRVGVSGPAGDGARFPWRFWTADDPTVSAYRPGRISRAASEREPRPR</sequence>
<dbReference type="CDD" id="cd00540">
    <property type="entry name" value="AAG"/>
    <property type="match status" value="1"/>
</dbReference>
<dbReference type="NCBIfam" id="TIGR00567">
    <property type="entry name" value="3mg"/>
    <property type="match status" value="1"/>
</dbReference>
<evidence type="ECO:0000313" key="6">
    <source>
        <dbReference type="EMBL" id="MET4583443.1"/>
    </source>
</evidence>
<name>A0ABV2QRF1_9MICO</name>
<evidence type="ECO:0000313" key="7">
    <source>
        <dbReference type="Proteomes" id="UP001549257"/>
    </source>
</evidence>
<protein>
    <recommendedName>
        <fullName evidence="5">Putative 3-methyladenine DNA glycosylase</fullName>
        <ecNumber evidence="5">3.2.2.-</ecNumber>
    </recommendedName>
</protein>
<keyword evidence="3 5" id="KW-0378">Hydrolase</keyword>
<evidence type="ECO:0000256" key="4">
    <source>
        <dbReference type="ARBA" id="ARBA00023204"/>
    </source>
</evidence>
<dbReference type="InterPro" id="IPR036995">
    <property type="entry name" value="MPG_sf"/>
</dbReference>
<evidence type="ECO:0000256" key="3">
    <source>
        <dbReference type="ARBA" id="ARBA00022801"/>
    </source>
</evidence>
<organism evidence="6 7">
    <name type="scientific">Conyzicola nivalis</name>
    <dbReference type="NCBI Taxonomy" id="1477021"/>
    <lineage>
        <taxon>Bacteria</taxon>
        <taxon>Bacillati</taxon>
        <taxon>Actinomycetota</taxon>
        <taxon>Actinomycetes</taxon>
        <taxon>Micrococcales</taxon>
        <taxon>Microbacteriaceae</taxon>
        <taxon>Conyzicola</taxon>
    </lineage>
</organism>
<dbReference type="RefSeq" id="WP_354025617.1">
    <property type="nucleotide sequence ID" value="NZ_JBEPSJ010000004.1"/>
</dbReference>
<dbReference type="GO" id="GO:0003905">
    <property type="term" value="F:alkylbase DNA N-glycosylase activity"/>
    <property type="evidence" value="ECO:0007669"/>
    <property type="project" value="UniProtKB-EC"/>
</dbReference>
<comment type="similarity">
    <text evidence="1 5">Belongs to the DNA glycosylase MPG family.</text>
</comment>
<dbReference type="SUPFAM" id="SSF50486">
    <property type="entry name" value="FMT C-terminal domain-like"/>
    <property type="match status" value="1"/>
</dbReference>
<dbReference type="InterPro" id="IPR011034">
    <property type="entry name" value="Formyl_transferase-like_C_sf"/>
</dbReference>
<accession>A0ABV2QRF1</accession>
<dbReference type="EMBL" id="JBEPSJ010000004">
    <property type="protein sequence ID" value="MET4583443.1"/>
    <property type="molecule type" value="Genomic_DNA"/>
</dbReference>
<reference evidence="6 7" key="1">
    <citation type="submission" date="2024-06" db="EMBL/GenBank/DDBJ databases">
        <title>Sorghum-associated microbial communities from plants grown in Nebraska, USA.</title>
        <authorList>
            <person name="Schachtman D."/>
        </authorList>
    </citation>
    <scope>NUCLEOTIDE SEQUENCE [LARGE SCALE GENOMIC DNA]</scope>
    <source>
        <strain evidence="6 7">2857</strain>
    </source>
</reference>
<keyword evidence="7" id="KW-1185">Reference proteome</keyword>
<dbReference type="EC" id="3.2.2.-" evidence="5"/>
<keyword evidence="6" id="KW-0326">Glycosidase</keyword>
<dbReference type="PANTHER" id="PTHR10429:SF0">
    <property type="entry name" value="DNA-3-METHYLADENINE GLYCOSYLASE"/>
    <property type="match status" value="1"/>
</dbReference>
<evidence type="ECO:0000256" key="5">
    <source>
        <dbReference type="HAMAP-Rule" id="MF_00527"/>
    </source>
</evidence>
<keyword evidence="2 5" id="KW-0227">DNA damage</keyword>
<dbReference type="InterPro" id="IPR003180">
    <property type="entry name" value="MPG"/>
</dbReference>
<evidence type="ECO:0000256" key="2">
    <source>
        <dbReference type="ARBA" id="ARBA00022763"/>
    </source>
</evidence>
<dbReference type="HAMAP" id="MF_00527">
    <property type="entry name" value="3MGH"/>
    <property type="match status" value="1"/>
</dbReference>
<proteinExistence type="inferred from homology"/>